<dbReference type="PROSITE" id="PS50893">
    <property type="entry name" value="ABC_TRANSPORTER_2"/>
    <property type="match status" value="1"/>
</dbReference>
<keyword evidence="2" id="KW-0547">Nucleotide-binding</keyword>
<evidence type="ECO:0000259" key="4">
    <source>
        <dbReference type="PROSITE" id="PS50893"/>
    </source>
</evidence>
<dbReference type="Pfam" id="PF00005">
    <property type="entry name" value="ABC_tran"/>
    <property type="match status" value="1"/>
</dbReference>
<dbReference type="RefSeq" id="WP_092069636.1">
    <property type="nucleotide sequence ID" value="NZ_FNHB01000001.1"/>
</dbReference>
<organism evidence="5 6">
    <name type="scientific">Dendrosporobacter quercicolus</name>
    <dbReference type="NCBI Taxonomy" id="146817"/>
    <lineage>
        <taxon>Bacteria</taxon>
        <taxon>Bacillati</taxon>
        <taxon>Bacillota</taxon>
        <taxon>Negativicutes</taxon>
        <taxon>Selenomonadales</taxon>
        <taxon>Sporomusaceae</taxon>
        <taxon>Dendrosporobacter</taxon>
    </lineage>
</organism>
<dbReference type="EMBL" id="FNHB01000001">
    <property type="protein sequence ID" value="SDL93537.1"/>
    <property type="molecule type" value="Genomic_DNA"/>
</dbReference>
<dbReference type="GO" id="GO:0005524">
    <property type="term" value="F:ATP binding"/>
    <property type="evidence" value="ECO:0007669"/>
    <property type="project" value="UniProtKB-KW"/>
</dbReference>
<evidence type="ECO:0000256" key="2">
    <source>
        <dbReference type="ARBA" id="ARBA00022741"/>
    </source>
</evidence>
<dbReference type="SUPFAM" id="SSF52540">
    <property type="entry name" value="P-loop containing nucleoside triphosphate hydrolases"/>
    <property type="match status" value="1"/>
</dbReference>
<evidence type="ECO:0000256" key="3">
    <source>
        <dbReference type="ARBA" id="ARBA00022840"/>
    </source>
</evidence>
<sequence>MSEKALTDTFPTASAVSLCNVTKHFTQWQRDNSGKGILRNLIKPEKKVIAALSDVSFGIRKGEFVAYAGPNGAGKSTTMKLLSGMLLPTSGEISVLSMSPQKQRRELMAKLGVLFGNRTELWWDHPVIQSFEWKKVVWNIPEPLYRKNLDMVTELLDIGGLLRTFARELSLGQRMRADLAMMLLHSPEIILLDEPTLGLDVVAKRQMIDFLKKLNREDGVTIIVTSHDMDDLEEMAQRILMISDGKIAYDGDFDGLRKITGNLTRVVVTTENGFRPELQNATLLSSENGVHEFELDLAQTPIKTLMRLLSEFDGVCDVEIKKAPIEQVIASVYASWK</sequence>
<feature type="domain" description="ABC transporter" evidence="4">
    <location>
        <begin position="36"/>
        <end position="269"/>
    </location>
</feature>
<evidence type="ECO:0000256" key="1">
    <source>
        <dbReference type="ARBA" id="ARBA00022448"/>
    </source>
</evidence>
<proteinExistence type="predicted"/>
<keyword evidence="3 5" id="KW-0067">ATP-binding</keyword>
<accession>A0A1G9P5M9</accession>
<dbReference type="STRING" id="146817.SAMN04488502_1011221"/>
<dbReference type="AlphaFoldDB" id="A0A1G9P5M9"/>
<reference evidence="5 6" key="1">
    <citation type="submission" date="2016-10" db="EMBL/GenBank/DDBJ databases">
        <authorList>
            <person name="de Groot N.N."/>
        </authorList>
    </citation>
    <scope>NUCLEOTIDE SEQUENCE [LARGE SCALE GENOMIC DNA]</scope>
    <source>
        <strain evidence="5 6">DSM 1736</strain>
    </source>
</reference>
<dbReference type="PROSITE" id="PS00211">
    <property type="entry name" value="ABC_TRANSPORTER_1"/>
    <property type="match status" value="1"/>
</dbReference>
<dbReference type="Gene3D" id="3.40.50.300">
    <property type="entry name" value="P-loop containing nucleotide triphosphate hydrolases"/>
    <property type="match status" value="1"/>
</dbReference>
<dbReference type="Proteomes" id="UP000214880">
    <property type="component" value="Unassembled WGS sequence"/>
</dbReference>
<gene>
    <name evidence="5" type="ORF">SAMN04488502_1011221</name>
</gene>
<dbReference type="GO" id="GO:0016887">
    <property type="term" value="F:ATP hydrolysis activity"/>
    <property type="evidence" value="ECO:0007669"/>
    <property type="project" value="InterPro"/>
</dbReference>
<dbReference type="InterPro" id="IPR027417">
    <property type="entry name" value="P-loop_NTPase"/>
</dbReference>
<dbReference type="InterPro" id="IPR003439">
    <property type="entry name" value="ABC_transporter-like_ATP-bd"/>
</dbReference>
<evidence type="ECO:0000313" key="5">
    <source>
        <dbReference type="EMBL" id="SDL93537.1"/>
    </source>
</evidence>
<dbReference type="PANTHER" id="PTHR42711">
    <property type="entry name" value="ABC TRANSPORTER ATP-BINDING PROTEIN"/>
    <property type="match status" value="1"/>
</dbReference>
<dbReference type="InterPro" id="IPR017871">
    <property type="entry name" value="ABC_transporter-like_CS"/>
</dbReference>
<dbReference type="InterPro" id="IPR003593">
    <property type="entry name" value="AAA+_ATPase"/>
</dbReference>
<keyword evidence="6" id="KW-1185">Reference proteome</keyword>
<evidence type="ECO:0000313" key="6">
    <source>
        <dbReference type="Proteomes" id="UP000214880"/>
    </source>
</evidence>
<keyword evidence="1" id="KW-0813">Transport</keyword>
<dbReference type="SMART" id="SM00382">
    <property type="entry name" value="AAA"/>
    <property type="match status" value="1"/>
</dbReference>
<protein>
    <submittedName>
        <fullName evidence="5">ABC-2 type transport system ATP-binding protein</fullName>
    </submittedName>
</protein>
<dbReference type="PANTHER" id="PTHR42711:SF1">
    <property type="entry name" value="ABC-TRANSPORT PROTEIN, ATP-BINDING COMPONENT"/>
    <property type="match status" value="1"/>
</dbReference>
<name>A0A1G9P5M9_9FIRM</name>
<dbReference type="OrthoDB" id="9804819at2"/>
<dbReference type="InterPro" id="IPR050763">
    <property type="entry name" value="ABC_transporter_ATP-binding"/>
</dbReference>